<evidence type="ECO:0000313" key="5">
    <source>
        <dbReference type="EMBL" id="KAJ4457848.1"/>
    </source>
</evidence>
<protein>
    <submittedName>
        <fullName evidence="5">60S ribosomal protein L7</fullName>
    </submittedName>
</protein>
<dbReference type="EMBL" id="JAPMOS010000038">
    <property type="protein sequence ID" value="KAJ4457848.1"/>
    <property type="molecule type" value="Genomic_DNA"/>
</dbReference>
<dbReference type="SUPFAM" id="SSF55129">
    <property type="entry name" value="Ribosomal protein L30p/L7e"/>
    <property type="match status" value="1"/>
</dbReference>
<dbReference type="InterPro" id="IPR039699">
    <property type="entry name" value="Ribosomal_uL30"/>
</dbReference>
<dbReference type="InterPro" id="IPR035808">
    <property type="entry name" value="Ribosomal_uL30_euk_arc"/>
</dbReference>
<comment type="similarity">
    <text evidence="1">Belongs to the universal ribosomal protein uL30 family.</text>
</comment>
<dbReference type="CDD" id="cd01657">
    <property type="entry name" value="Ribosomal_L7_archeal_euk"/>
    <property type="match status" value="1"/>
</dbReference>
<dbReference type="Proteomes" id="UP001141327">
    <property type="component" value="Unassembled WGS sequence"/>
</dbReference>
<evidence type="ECO:0000313" key="6">
    <source>
        <dbReference type="Proteomes" id="UP001141327"/>
    </source>
</evidence>
<feature type="domain" description="Large ribosomal subunit protein uL30-like ferredoxin-like fold" evidence="4">
    <location>
        <begin position="89"/>
        <end position="139"/>
    </location>
</feature>
<keyword evidence="2 5" id="KW-0689">Ribosomal protein</keyword>
<name>A0ABQ8UI34_9EUKA</name>
<dbReference type="Pfam" id="PF00327">
    <property type="entry name" value="Ribosomal_L30"/>
    <property type="match status" value="1"/>
</dbReference>
<dbReference type="InterPro" id="IPR016082">
    <property type="entry name" value="Ribosomal_uL30_ferredoxin-like"/>
</dbReference>
<comment type="caution">
    <text evidence="5">The sequence shown here is derived from an EMBL/GenBank/DDBJ whole genome shotgun (WGS) entry which is preliminary data.</text>
</comment>
<evidence type="ECO:0000256" key="1">
    <source>
        <dbReference type="ARBA" id="ARBA00007594"/>
    </source>
</evidence>
<reference evidence="5" key="1">
    <citation type="journal article" date="2022" name="bioRxiv">
        <title>Genomics of Preaxostyla Flagellates Illuminates Evolutionary Transitions and the Path Towards Mitochondrial Loss.</title>
        <authorList>
            <person name="Novak L.V.F."/>
            <person name="Treitli S.C."/>
            <person name="Pyrih J."/>
            <person name="Halakuc P."/>
            <person name="Pipaliya S.V."/>
            <person name="Vacek V."/>
            <person name="Brzon O."/>
            <person name="Soukal P."/>
            <person name="Eme L."/>
            <person name="Dacks J.B."/>
            <person name="Karnkowska A."/>
            <person name="Elias M."/>
            <person name="Hampl V."/>
        </authorList>
    </citation>
    <scope>NUCLEOTIDE SEQUENCE</scope>
    <source>
        <strain evidence="5">RCP-MX</strain>
    </source>
</reference>
<proteinExistence type="inferred from homology"/>
<dbReference type="PANTHER" id="PTHR11524:SF16">
    <property type="entry name" value="LARGE RIBOSOMAL SUBUNIT PROTEIN UL30"/>
    <property type="match status" value="1"/>
</dbReference>
<sequence length="248" mass="28462">MVKKNENFTRVPETILKRRKTVDELKAKHIEQSAQQKKKLERIKAQKSTFKHAEDFVKEARAVQRSRVRDKKYTKKAERNIPDPTAPVLFVIRLRGITKVTPDVRRILHKFRLDNGNEGTFVKVDHPTMQLLRRIEPYITYGAPTLESIRELITKRGYAKADGARRVPLSDNRMVEEHLGSCGMLCVEDLVHELSQAGPNFDKVNEFLWPFKLNTPPHGITKRPVHLLTKGESGDRADAINPLIASML</sequence>
<keyword evidence="6" id="KW-1185">Reference proteome</keyword>
<dbReference type="Gene3D" id="3.30.1390.20">
    <property type="entry name" value="Ribosomal protein L30, ferredoxin-like fold domain"/>
    <property type="match status" value="1"/>
</dbReference>
<evidence type="ECO:0000256" key="3">
    <source>
        <dbReference type="ARBA" id="ARBA00023274"/>
    </source>
</evidence>
<organism evidence="5 6">
    <name type="scientific">Paratrimastix pyriformis</name>
    <dbReference type="NCBI Taxonomy" id="342808"/>
    <lineage>
        <taxon>Eukaryota</taxon>
        <taxon>Metamonada</taxon>
        <taxon>Preaxostyla</taxon>
        <taxon>Paratrimastigidae</taxon>
        <taxon>Paratrimastix</taxon>
    </lineage>
</organism>
<dbReference type="GO" id="GO:0005840">
    <property type="term" value="C:ribosome"/>
    <property type="evidence" value="ECO:0007669"/>
    <property type="project" value="UniProtKB-KW"/>
</dbReference>
<dbReference type="PANTHER" id="PTHR11524">
    <property type="entry name" value="60S RIBOSOMAL PROTEIN L7"/>
    <property type="match status" value="1"/>
</dbReference>
<evidence type="ECO:0000259" key="4">
    <source>
        <dbReference type="Pfam" id="PF00327"/>
    </source>
</evidence>
<gene>
    <name evidence="5" type="ORF">PAPYR_6524</name>
</gene>
<evidence type="ECO:0000256" key="2">
    <source>
        <dbReference type="ARBA" id="ARBA00022980"/>
    </source>
</evidence>
<keyword evidence="3" id="KW-0687">Ribonucleoprotein</keyword>
<accession>A0ABQ8UI34</accession>
<dbReference type="InterPro" id="IPR036919">
    <property type="entry name" value="Ribo_uL30_ferredoxin-like_sf"/>
</dbReference>